<gene>
    <name evidence="1" type="ORF">R1sor_024552</name>
</gene>
<name>A0ABD3GUX5_9MARC</name>
<reference evidence="1 2" key="1">
    <citation type="submission" date="2024-09" db="EMBL/GenBank/DDBJ databases">
        <title>Chromosome-scale assembly of Riccia sorocarpa.</title>
        <authorList>
            <person name="Paukszto L."/>
        </authorList>
    </citation>
    <scope>NUCLEOTIDE SEQUENCE [LARGE SCALE GENOMIC DNA]</scope>
    <source>
        <strain evidence="1">LP-2024</strain>
        <tissue evidence="1">Aerial parts of the thallus</tissue>
    </source>
</reference>
<dbReference type="AlphaFoldDB" id="A0ABD3GUX5"/>
<organism evidence="1 2">
    <name type="scientific">Riccia sorocarpa</name>
    <dbReference type="NCBI Taxonomy" id="122646"/>
    <lineage>
        <taxon>Eukaryota</taxon>
        <taxon>Viridiplantae</taxon>
        <taxon>Streptophyta</taxon>
        <taxon>Embryophyta</taxon>
        <taxon>Marchantiophyta</taxon>
        <taxon>Marchantiopsida</taxon>
        <taxon>Marchantiidae</taxon>
        <taxon>Marchantiales</taxon>
        <taxon>Ricciaceae</taxon>
        <taxon>Riccia</taxon>
    </lineage>
</organism>
<proteinExistence type="predicted"/>
<dbReference type="Proteomes" id="UP001633002">
    <property type="component" value="Unassembled WGS sequence"/>
</dbReference>
<evidence type="ECO:0000313" key="2">
    <source>
        <dbReference type="Proteomes" id="UP001633002"/>
    </source>
</evidence>
<sequence>MASISGMKNNGAREGGAFSNIIHTYTMKFENNKPTPKIPLCRLVQFTRVRQFQTTSLQTEALKKSFETHCYMEHGAAFHVSTLDENDNEMHVTDEDRAGWDMLWRMESEEFDVECSRVPEYKHLVGKKFSTWDGNHRLITWMEVSRTRSAKKPTAKERAPK</sequence>
<dbReference type="EMBL" id="JBJQOH010000007">
    <property type="protein sequence ID" value="KAL3681596.1"/>
    <property type="molecule type" value="Genomic_DNA"/>
</dbReference>
<accession>A0ABD3GUX5</accession>
<protein>
    <submittedName>
        <fullName evidence="1">Uncharacterized protein</fullName>
    </submittedName>
</protein>
<keyword evidence="2" id="KW-1185">Reference proteome</keyword>
<comment type="caution">
    <text evidence="1">The sequence shown here is derived from an EMBL/GenBank/DDBJ whole genome shotgun (WGS) entry which is preliminary data.</text>
</comment>
<evidence type="ECO:0000313" key="1">
    <source>
        <dbReference type="EMBL" id="KAL3681596.1"/>
    </source>
</evidence>